<dbReference type="InterPro" id="IPR012341">
    <property type="entry name" value="6hp_glycosidase-like_sf"/>
</dbReference>
<dbReference type="SUPFAM" id="SSF52833">
    <property type="entry name" value="Thioredoxin-like"/>
    <property type="match status" value="1"/>
</dbReference>
<dbReference type="Proteomes" id="UP001225378">
    <property type="component" value="Chromosome"/>
</dbReference>
<dbReference type="RefSeq" id="WP_305907821.1">
    <property type="nucleotide sequence ID" value="NZ_CP157743.1"/>
</dbReference>
<dbReference type="AlphaFoldDB" id="A0AAU7NR33"/>
<evidence type="ECO:0000313" key="2">
    <source>
        <dbReference type="EMBL" id="XBS19433.1"/>
    </source>
</evidence>
<evidence type="ECO:0000259" key="1">
    <source>
        <dbReference type="Pfam" id="PF03190"/>
    </source>
</evidence>
<dbReference type="SUPFAM" id="SSF48208">
    <property type="entry name" value="Six-hairpin glycosidases"/>
    <property type="match status" value="1"/>
</dbReference>
<dbReference type="InterPro" id="IPR036249">
    <property type="entry name" value="Thioredoxin-like_sf"/>
</dbReference>
<dbReference type="PANTHER" id="PTHR42899:SF1">
    <property type="entry name" value="SPERMATOGENESIS-ASSOCIATED PROTEIN 20"/>
    <property type="match status" value="1"/>
</dbReference>
<dbReference type="InterPro" id="IPR004879">
    <property type="entry name" value="Ssp411-like_TRX"/>
</dbReference>
<dbReference type="KEGG" id="mech:Q9L42_013805"/>
<dbReference type="CDD" id="cd02955">
    <property type="entry name" value="SSP411"/>
    <property type="match status" value="1"/>
</dbReference>
<sequence length="737" mass="83672">MTNSQLLKDQLNAALTAKGPGYQPRTRHLQEDGRPIYTNRLILEDSPYLLQHAHNPVDWYAWGEEAFTAAREQDKPIFLSIGYATCHWCHVMEEQSFESTTVAKLLNEHFICIKVDREQHPDIDATYMTAVTLFTGHGGWPMSSFLCPDGRPFYAGTYYPQTSFIDLLTQIGRAWHQQRDVLFIQAEQLADAVEQTTSNQAQLAELEKNIMQSALDNILQNYDDRYGGFSGAPKFPHEPLLLLLLHSLQRKPNGQLLVALEHTLEAMAQGGIYDQICGGFHRYAVDNHWLVPHFEKMLYNQAYLSRVYLQTFSLTGNPLHVRIARQTLDYVLRNMRDERGLFYSATDADSEGHEGTYFVWSIDEIKKALSEDEAQLVIDLYGVSEKGNFEGKNILYLPRSLPSVAEEKQQSLSDLTQRLDPILDRLRQTREQRIPPLTDEKILASWNGMMITALAEAGQLLHDPAYLEAAERAASALWRHQRDGRQLWRVNLQGKTSVAARQDDYAHLVEALLLLYDVTDNSVYLSRAQQLVDEMLDKFLDASTGALNMGNERLLFTQPKDSYDGALPSGNAVAVRVLSRLYRRSGNSAYRQQASNILRCYASQINRQPVAYAYMLAQMDELQHGEIGGYQYAGDGAIKVTASASRETKTQIRLTVYWRFNEGWHLNQAAKYGLLNQSAFELRQVIAKNEHESALEIDIADQNIQEPLKLLLTVQACNAQRCLPEQQLCLHIGLPSL</sequence>
<accession>A0AAU7NR33</accession>
<protein>
    <submittedName>
        <fullName evidence="2">Thioredoxin domain-containing protein</fullName>
    </submittedName>
</protein>
<keyword evidence="3" id="KW-1185">Reference proteome</keyword>
<dbReference type="GO" id="GO:0005975">
    <property type="term" value="P:carbohydrate metabolic process"/>
    <property type="evidence" value="ECO:0007669"/>
    <property type="project" value="InterPro"/>
</dbReference>
<feature type="domain" description="Spermatogenesis-associated protein 20-like TRX" evidence="1">
    <location>
        <begin position="38"/>
        <end position="193"/>
    </location>
</feature>
<dbReference type="InterPro" id="IPR008928">
    <property type="entry name" value="6-hairpin_glycosidase_sf"/>
</dbReference>
<dbReference type="PIRSF" id="PIRSF006402">
    <property type="entry name" value="UCP006402_thioredoxin"/>
    <property type="match status" value="1"/>
</dbReference>
<dbReference type="InterPro" id="IPR024705">
    <property type="entry name" value="Ssp411"/>
</dbReference>
<dbReference type="Gene3D" id="3.40.30.10">
    <property type="entry name" value="Glutaredoxin"/>
    <property type="match status" value="1"/>
</dbReference>
<dbReference type="EMBL" id="CP157743">
    <property type="protein sequence ID" value="XBS19433.1"/>
    <property type="molecule type" value="Genomic_DNA"/>
</dbReference>
<name>A0AAU7NR33_9GAMM</name>
<dbReference type="PANTHER" id="PTHR42899">
    <property type="entry name" value="SPERMATOGENESIS-ASSOCIATED PROTEIN 20"/>
    <property type="match status" value="1"/>
</dbReference>
<organism evidence="2 3">
    <name type="scientific">Methylomarinum roseum</name>
    <dbReference type="NCBI Taxonomy" id="3067653"/>
    <lineage>
        <taxon>Bacteria</taxon>
        <taxon>Pseudomonadati</taxon>
        <taxon>Pseudomonadota</taxon>
        <taxon>Gammaproteobacteria</taxon>
        <taxon>Methylococcales</taxon>
        <taxon>Methylococcaceae</taxon>
        <taxon>Methylomarinum</taxon>
    </lineage>
</organism>
<gene>
    <name evidence="2" type="ORF">Q9L42_013805</name>
</gene>
<reference evidence="2 3" key="1">
    <citation type="journal article" date="2024" name="Microbiology">
        <title>Methylomarinum rosea sp. nov., a novel halophilic methanotrophic bacterium from the hypersaline Lake Elton.</title>
        <authorList>
            <person name="Suleimanov R.Z."/>
            <person name="Oshkin I.Y."/>
            <person name="Danilova O.V."/>
            <person name="Suzina N.E."/>
            <person name="Dedysh S.N."/>
        </authorList>
    </citation>
    <scope>NUCLEOTIDE SEQUENCE [LARGE SCALE GENOMIC DNA]</scope>
    <source>
        <strain evidence="2 3">Ch1-1</strain>
    </source>
</reference>
<proteinExistence type="predicted"/>
<evidence type="ECO:0000313" key="3">
    <source>
        <dbReference type="Proteomes" id="UP001225378"/>
    </source>
</evidence>
<dbReference type="Gene3D" id="1.50.10.10">
    <property type="match status" value="1"/>
</dbReference>
<dbReference type="Pfam" id="PF03190">
    <property type="entry name" value="Thioredox_DsbH"/>
    <property type="match status" value="1"/>
</dbReference>